<protein>
    <submittedName>
        <fullName evidence="1">Uncharacterized protein</fullName>
    </submittedName>
</protein>
<proteinExistence type="predicted"/>
<name>A0A1E1MNS6_RHYSE</name>
<organism evidence="1 2">
    <name type="scientific">Rhynchosporium secalis</name>
    <name type="common">Barley scald fungus</name>
    <dbReference type="NCBI Taxonomy" id="38038"/>
    <lineage>
        <taxon>Eukaryota</taxon>
        <taxon>Fungi</taxon>
        <taxon>Dikarya</taxon>
        <taxon>Ascomycota</taxon>
        <taxon>Pezizomycotina</taxon>
        <taxon>Leotiomycetes</taxon>
        <taxon>Helotiales</taxon>
        <taxon>Ploettnerulaceae</taxon>
        <taxon>Rhynchosporium</taxon>
    </lineage>
</organism>
<dbReference type="EMBL" id="FJVC01000442">
    <property type="protein sequence ID" value="CZT50744.1"/>
    <property type="molecule type" value="Genomic_DNA"/>
</dbReference>
<dbReference type="Proteomes" id="UP000177625">
    <property type="component" value="Unassembled WGS sequence"/>
</dbReference>
<accession>A0A1E1MNS6</accession>
<evidence type="ECO:0000313" key="2">
    <source>
        <dbReference type="Proteomes" id="UP000177625"/>
    </source>
</evidence>
<gene>
    <name evidence="1" type="ORF">RSE6_11786</name>
</gene>
<sequence length="144" mass="16071">MFPTGLANFRGGRMPRDAGRFPRFSNLNVSSCYKVASMKSDAVIQSKERIALTHGYTPTCPCMDGNANTVSIFHPCLYTCHWGIDTPPAMTPLLGNDTEQYILLPEIDIINYAVETSTSLRFGEDIFHVFTHSDNSLTDCWSIK</sequence>
<dbReference type="AlphaFoldDB" id="A0A1E1MNS6"/>
<keyword evidence="2" id="KW-1185">Reference proteome</keyword>
<evidence type="ECO:0000313" key="1">
    <source>
        <dbReference type="EMBL" id="CZT50744.1"/>
    </source>
</evidence>
<reference evidence="2" key="1">
    <citation type="submission" date="2016-03" db="EMBL/GenBank/DDBJ databases">
        <authorList>
            <person name="Guldener U."/>
        </authorList>
    </citation>
    <scope>NUCLEOTIDE SEQUENCE [LARGE SCALE GENOMIC DNA]</scope>
</reference>